<dbReference type="InterPro" id="IPR000322">
    <property type="entry name" value="Glyco_hydro_31_TIM"/>
</dbReference>
<gene>
    <name evidence="8" type="ORF">HCN44_008164</name>
</gene>
<evidence type="ECO:0000256" key="5">
    <source>
        <dbReference type="SAM" id="SignalP"/>
    </source>
</evidence>
<dbReference type="InterPro" id="IPR050985">
    <property type="entry name" value="Alpha-glycosidase_related"/>
</dbReference>
<dbReference type="Pfam" id="PF01055">
    <property type="entry name" value="Glyco_hydro_31_2nd"/>
    <property type="match status" value="1"/>
</dbReference>
<feature type="domain" description="Glycoside hydrolase family 31 TIM barrel" evidence="6">
    <location>
        <begin position="266"/>
        <end position="567"/>
    </location>
</feature>
<evidence type="ECO:0000313" key="9">
    <source>
        <dbReference type="Proteomes" id="UP000639338"/>
    </source>
</evidence>
<dbReference type="Gene3D" id="2.60.40.1180">
    <property type="entry name" value="Golgi alpha-mannosidase II"/>
    <property type="match status" value="1"/>
</dbReference>
<dbReference type="SUPFAM" id="SSF51445">
    <property type="entry name" value="(Trans)glycosidases"/>
    <property type="match status" value="1"/>
</dbReference>
<evidence type="ECO:0000259" key="6">
    <source>
        <dbReference type="Pfam" id="PF01055"/>
    </source>
</evidence>
<protein>
    <submittedName>
        <fullName evidence="8">Uncharacterized protein</fullName>
    </submittedName>
</protein>
<evidence type="ECO:0000256" key="1">
    <source>
        <dbReference type="ARBA" id="ARBA00007806"/>
    </source>
</evidence>
<evidence type="ECO:0000259" key="7">
    <source>
        <dbReference type="Pfam" id="PF21365"/>
    </source>
</evidence>
<dbReference type="GO" id="GO:0005975">
    <property type="term" value="P:carbohydrate metabolic process"/>
    <property type="evidence" value="ECO:0007669"/>
    <property type="project" value="InterPro"/>
</dbReference>
<dbReference type="InterPro" id="IPR017853">
    <property type="entry name" value="GH"/>
</dbReference>
<accession>A0A834XM52</accession>
<evidence type="ECO:0000256" key="3">
    <source>
        <dbReference type="ARBA" id="ARBA00023295"/>
    </source>
</evidence>
<dbReference type="SUPFAM" id="SSF51011">
    <property type="entry name" value="Glycosyl hydrolase domain"/>
    <property type="match status" value="1"/>
</dbReference>
<feature type="domain" description="Glycosyl hydrolase family 31 C-terminal" evidence="7">
    <location>
        <begin position="578"/>
        <end position="660"/>
    </location>
</feature>
<evidence type="ECO:0000256" key="2">
    <source>
        <dbReference type="ARBA" id="ARBA00022801"/>
    </source>
</evidence>
<feature type="signal peptide" evidence="5">
    <location>
        <begin position="1"/>
        <end position="26"/>
    </location>
</feature>
<evidence type="ECO:0000313" key="8">
    <source>
        <dbReference type="EMBL" id="KAF7989490.1"/>
    </source>
</evidence>
<comment type="caution">
    <text evidence="8">The sequence shown here is derived from an EMBL/GenBank/DDBJ whole genome shotgun (WGS) entry which is preliminary data.</text>
</comment>
<proteinExistence type="inferred from homology"/>
<keyword evidence="5" id="KW-0732">Signal</keyword>
<keyword evidence="2 4" id="KW-0378">Hydrolase</keyword>
<comment type="similarity">
    <text evidence="1 4">Belongs to the glycosyl hydrolase 31 family.</text>
</comment>
<dbReference type="PANTHER" id="PTHR43053">
    <property type="entry name" value="GLYCOSIDASE FAMILY 31"/>
    <property type="match status" value="1"/>
</dbReference>
<organism evidence="8 9">
    <name type="scientific">Aphidius gifuensis</name>
    <name type="common">Parasitoid wasp</name>
    <dbReference type="NCBI Taxonomy" id="684658"/>
    <lineage>
        <taxon>Eukaryota</taxon>
        <taxon>Metazoa</taxon>
        <taxon>Ecdysozoa</taxon>
        <taxon>Arthropoda</taxon>
        <taxon>Hexapoda</taxon>
        <taxon>Insecta</taxon>
        <taxon>Pterygota</taxon>
        <taxon>Neoptera</taxon>
        <taxon>Endopterygota</taxon>
        <taxon>Hymenoptera</taxon>
        <taxon>Apocrita</taxon>
        <taxon>Ichneumonoidea</taxon>
        <taxon>Braconidae</taxon>
        <taxon>Aphidiinae</taxon>
        <taxon>Aphidius</taxon>
    </lineage>
</organism>
<feature type="chain" id="PRO_5032910038" evidence="5">
    <location>
        <begin position="27"/>
        <end position="661"/>
    </location>
</feature>
<dbReference type="EMBL" id="JACMRX010000005">
    <property type="protein sequence ID" value="KAF7989490.1"/>
    <property type="molecule type" value="Genomic_DNA"/>
</dbReference>
<sequence>MITACEQITMFLGEFLIVFLFASTFACSNSDELSTRDVSHFRKISKNAFVDVKIKNRRVVINTSKNDGSELQIEMRIEDEVLQKLPLKMIECDQFSICISSGDVNHTVIDILPTNEYINVRRNITEGRLIDCVSLKENTQWIGGPEHRYQHWPIQHMYFDEEPYVPTHPTDMAITERYWLSSHGAFIYGTRSSPLFIDQNNYKANYLCLIAQNKKPYVVTDAIKNSYTIGLFEDSRKAHEFVVDNYLGTPLGHPDETMIKHPVWSTWARYKVNVSDTVVNEFVDEIIDNEFNNSQIEIDDNWETCYGSAVFDTKKFPNITKLTDDLKKKNFRVTLWIHPFINENCEPAYSTALDNSYFVKNTDGSVHTTWWQGVSGAGAIDFTNDKAVEWWVDRLKVLESLGIDSFKFDAGETSLLPQIPVGGGPQTLQPGIFTTSYVNALANNFNDIIEVRVGWASQNLPIFVRMDDKDTRYNWNNGLPTLITTLLQMNIAGYVNVLPDMIGGNGYLDGSAEKTYLPDKDLFIRWLQANVFMPALQYSFVPWDYDNETIEICKTYTDLHAEITPLIIEAMQLAVETGAPVNPPIWWVDPTDQQAHKINDEFLLGEKVLIAPVVESNSVERDIYLPKGIWKDANTNENITGPVWLKDYSAPLNILPYFYKQ</sequence>
<dbReference type="Gene3D" id="3.20.20.80">
    <property type="entry name" value="Glycosidases"/>
    <property type="match status" value="1"/>
</dbReference>
<dbReference type="GO" id="GO:0004553">
    <property type="term" value="F:hydrolase activity, hydrolyzing O-glycosyl compounds"/>
    <property type="evidence" value="ECO:0007669"/>
    <property type="project" value="InterPro"/>
</dbReference>
<dbReference type="Pfam" id="PF21365">
    <property type="entry name" value="Glyco_hydro_31_3rd"/>
    <property type="match status" value="1"/>
</dbReference>
<dbReference type="InterPro" id="IPR013780">
    <property type="entry name" value="Glyco_hydro_b"/>
</dbReference>
<dbReference type="Proteomes" id="UP000639338">
    <property type="component" value="Unassembled WGS sequence"/>
</dbReference>
<reference evidence="8 9" key="1">
    <citation type="submission" date="2020-08" db="EMBL/GenBank/DDBJ databases">
        <title>Aphidius gifuensis genome sequencing and assembly.</title>
        <authorList>
            <person name="Du Z."/>
        </authorList>
    </citation>
    <scope>NUCLEOTIDE SEQUENCE [LARGE SCALE GENOMIC DNA]</scope>
    <source>
        <strain evidence="8">YNYX2018</strain>
        <tissue evidence="8">Adults</tissue>
    </source>
</reference>
<dbReference type="AlphaFoldDB" id="A0A834XM52"/>
<name>A0A834XM52_APHGI</name>
<dbReference type="InterPro" id="IPR048395">
    <property type="entry name" value="Glyco_hydro_31_C"/>
</dbReference>
<keyword evidence="9" id="KW-1185">Reference proteome</keyword>
<dbReference type="PANTHER" id="PTHR43053:SF4">
    <property type="entry name" value="MYOGENESIS-REGULATING GLYCOSIDASE"/>
    <property type="match status" value="1"/>
</dbReference>
<dbReference type="OrthoDB" id="10070917at2759"/>
<dbReference type="CDD" id="cd06592">
    <property type="entry name" value="GH31_NET37"/>
    <property type="match status" value="1"/>
</dbReference>
<keyword evidence="3 4" id="KW-0326">Glycosidase</keyword>
<evidence type="ECO:0000256" key="4">
    <source>
        <dbReference type="RuleBase" id="RU361185"/>
    </source>
</evidence>